<dbReference type="PROSITE" id="PS50801">
    <property type="entry name" value="STAS"/>
    <property type="match status" value="1"/>
</dbReference>
<dbReference type="Proteomes" id="UP000244915">
    <property type="component" value="Chromosome 2"/>
</dbReference>
<feature type="transmembrane region" description="Helical" evidence="5">
    <location>
        <begin position="191"/>
        <end position="210"/>
    </location>
</feature>
<evidence type="ECO:0000256" key="2">
    <source>
        <dbReference type="ARBA" id="ARBA00022692"/>
    </source>
</evidence>
<dbReference type="PANTHER" id="PTHR11814">
    <property type="entry name" value="SULFATE TRANSPORTER"/>
    <property type="match status" value="1"/>
</dbReference>
<organism evidence="7 8">
    <name type="scientific">Alloyangia pacifica</name>
    <dbReference type="NCBI Taxonomy" id="311180"/>
    <lineage>
        <taxon>Bacteria</taxon>
        <taxon>Pseudomonadati</taxon>
        <taxon>Pseudomonadota</taxon>
        <taxon>Alphaproteobacteria</taxon>
        <taxon>Rhodobacterales</taxon>
        <taxon>Roseobacteraceae</taxon>
        <taxon>Alloyangia</taxon>
    </lineage>
</organism>
<protein>
    <submittedName>
        <fullName evidence="7">Sodium-independent anion transporter</fullName>
    </submittedName>
</protein>
<dbReference type="GO" id="GO:0016020">
    <property type="term" value="C:membrane"/>
    <property type="evidence" value="ECO:0007669"/>
    <property type="project" value="UniProtKB-SubCell"/>
</dbReference>
<dbReference type="InterPro" id="IPR011547">
    <property type="entry name" value="SLC26A/SulP_dom"/>
</dbReference>
<gene>
    <name evidence="7" type="ORF">CEW88_16025</name>
</gene>
<proteinExistence type="predicted"/>
<dbReference type="InterPro" id="IPR001902">
    <property type="entry name" value="SLC26A/SulP_fam"/>
</dbReference>
<evidence type="ECO:0000256" key="1">
    <source>
        <dbReference type="ARBA" id="ARBA00004141"/>
    </source>
</evidence>
<dbReference type="InterPro" id="IPR036513">
    <property type="entry name" value="STAS_dom_sf"/>
</dbReference>
<feature type="domain" description="STAS" evidence="6">
    <location>
        <begin position="458"/>
        <end position="564"/>
    </location>
</feature>
<reference evidence="7 8" key="1">
    <citation type="submission" date="2017-06" db="EMBL/GenBank/DDBJ databases">
        <title>Yangia sp. YSBP01 complete genome sequence.</title>
        <authorList>
            <person name="Woo J.-H."/>
            <person name="Kim H.-S."/>
        </authorList>
    </citation>
    <scope>NUCLEOTIDE SEQUENCE [LARGE SCALE GENOMIC DNA]</scope>
    <source>
        <strain evidence="7 8">YSBP01</strain>
    </source>
</reference>
<dbReference type="Gene3D" id="3.30.750.24">
    <property type="entry name" value="STAS domain"/>
    <property type="match status" value="1"/>
</dbReference>
<dbReference type="OrthoDB" id="9769739at2"/>
<feature type="transmembrane region" description="Helical" evidence="5">
    <location>
        <begin position="35"/>
        <end position="56"/>
    </location>
</feature>
<comment type="subcellular location">
    <subcellularLocation>
        <location evidence="1">Membrane</location>
        <topology evidence="1">Multi-pass membrane protein</topology>
    </subcellularLocation>
</comment>
<feature type="transmembrane region" description="Helical" evidence="5">
    <location>
        <begin position="394"/>
        <end position="424"/>
    </location>
</feature>
<evidence type="ECO:0000313" key="7">
    <source>
        <dbReference type="EMBL" id="AWI85249.1"/>
    </source>
</evidence>
<sequence>MMDASTSPRALRARVSALVPDWIGLTSRHTLRADLMAGLTGATLVLPQGVAFAAIAGLPAEYGFYTAMVSTLIAALLGSSWQAVSGPTTALSIMLFATLSGRYVPGSPEYITAAITLCLMVGLIQLAFALARLGALVDFVSHSVMTGFVTGAAILIALSQIRHVLGVALPSTSDLGAFLSAIPEGALAADWRALAISGAAFGVGLAIKLWRPLWPNYLAALMLATGLSLVLGGAEAGIATIGPLGEIVPSMALPDLSLGDLREFGGGAMAIAIVGLLEALSVSRALALRSGQMIDGNREFFAQGVSNVIGSLFRCYPSSASFTRSGINYDAGARTPLSAIFSSAFLFGILLLVAPAFAVVPIPGIAGVIMLVAWRLIDFREIRHLVSSSSTETIIAGVTFVTVLLIDLETAIYVGVLLSLGFFLRGAARPFLGQGAPDPSTPGRVFKHAAPNGLQECPQLMVCRLDGPLFFGSVEFLRREFRRLERERPLQKTMLFIVKGGGDIDLAGADLILDEARRRDHLGGALHLQVKTPRTLTKLARFKVLRSLTRDRLHLSKGDAIAEIVPKLDAGICASCEKRIFLECAGRPAPGGVRSGGRSASS</sequence>
<feature type="transmembrane region" description="Helical" evidence="5">
    <location>
        <begin position="264"/>
        <end position="283"/>
    </location>
</feature>
<accession>A0A2U8HGX2</accession>
<evidence type="ECO:0000256" key="3">
    <source>
        <dbReference type="ARBA" id="ARBA00022989"/>
    </source>
</evidence>
<evidence type="ECO:0000313" key="8">
    <source>
        <dbReference type="Proteomes" id="UP000244915"/>
    </source>
</evidence>
<name>A0A2U8HGX2_9RHOB</name>
<dbReference type="AlphaFoldDB" id="A0A2U8HGX2"/>
<dbReference type="KEGG" id="ypac:CEW88_16025"/>
<keyword evidence="3 5" id="KW-1133">Transmembrane helix</keyword>
<dbReference type="EMBL" id="CP022190">
    <property type="protein sequence ID" value="AWI85249.1"/>
    <property type="molecule type" value="Genomic_DNA"/>
</dbReference>
<feature type="transmembrane region" description="Helical" evidence="5">
    <location>
        <begin position="110"/>
        <end position="131"/>
    </location>
</feature>
<evidence type="ECO:0000259" key="6">
    <source>
        <dbReference type="PROSITE" id="PS50801"/>
    </source>
</evidence>
<keyword evidence="4 5" id="KW-0472">Membrane</keyword>
<keyword evidence="2 5" id="KW-0812">Transmembrane</keyword>
<evidence type="ECO:0000256" key="5">
    <source>
        <dbReference type="SAM" id="Phobius"/>
    </source>
</evidence>
<feature type="transmembrane region" description="Helical" evidence="5">
    <location>
        <begin position="62"/>
        <end position="81"/>
    </location>
</feature>
<dbReference type="SUPFAM" id="SSF52091">
    <property type="entry name" value="SpoIIaa-like"/>
    <property type="match status" value="1"/>
</dbReference>
<feature type="transmembrane region" description="Helical" evidence="5">
    <location>
        <begin position="344"/>
        <end position="374"/>
    </location>
</feature>
<dbReference type="Pfam" id="PF00916">
    <property type="entry name" value="Sulfate_transp"/>
    <property type="match status" value="1"/>
</dbReference>
<feature type="transmembrane region" description="Helical" evidence="5">
    <location>
        <begin position="217"/>
        <end position="244"/>
    </location>
</feature>
<evidence type="ECO:0000256" key="4">
    <source>
        <dbReference type="ARBA" id="ARBA00023136"/>
    </source>
</evidence>
<dbReference type="GO" id="GO:0055085">
    <property type="term" value="P:transmembrane transport"/>
    <property type="evidence" value="ECO:0007669"/>
    <property type="project" value="InterPro"/>
</dbReference>
<dbReference type="InterPro" id="IPR002645">
    <property type="entry name" value="STAS_dom"/>
</dbReference>
<feature type="transmembrane region" description="Helical" evidence="5">
    <location>
        <begin position="143"/>
        <end position="161"/>
    </location>
</feature>